<name>A0A1B3XW53_9BACI</name>
<accession>A0A1B3XW53</accession>
<geneLocation type="plasmid" evidence="2">
    <name>pg25-68</name>
</geneLocation>
<evidence type="ECO:0000313" key="1">
    <source>
        <dbReference type="EMBL" id="AOH57433.1"/>
    </source>
</evidence>
<proteinExistence type="predicted"/>
<organism evidence="1 2">
    <name type="scientific">Peribacillus muralis</name>
    <dbReference type="NCBI Taxonomy" id="264697"/>
    <lineage>
        <taxon>Bacteria</taxon>
        <taxon>Bacillati</taxon>
        <taxon>Bacillota</taxon>
        <taxon>Bacilli</taxon>
        <taxon>Bacillales</taxon>
        <taxon>Bacillaceae</taxon>
        <taxon>Peribacillus</taxon>
    </lineage>
</organism>
<dbReference type="RefSeq" id="WP_064465376.1">
    <property type="nucleotide sequence ID" value="NZ_CP017081.1"/>
</dbReference>
<evidence type="ECO:0008006" key="3">
    <source>
        <dbReference type="Google" id="ProtNLM"/>
    </source>
</evidence>
<dbReference type="Proteomes" id="UP000077926">
    <property type="component" value="Plasmid pG25-68"/>
</dbReference>
<dbReference type="KEGG" id="bmur:ABE28_024100"/>
<reference evidence="1 2" key="1">
    <citation type="submission" date="2016-08" db="EMBL/GenBank/DDBJ databases">
        <title>Complete genome sequence of Bacillus muralis G25-68, a strain with toxicity to nematodes.</title>
        <authorList>
            <person name="Zheng Z."/>
        </authorList>
    </citation>
    <scope>NUCLEOTIDE SEQUENCE [LARGE SCALE GENOMIC DNA]</scope>
    <source>
        <strain evidence="1 2">G25-68</strain>
        <plasmid evidence="2">pg25-68</plasmid>
    </source>
</reference>
<keyword evidence="2" id="KW-1185">Reference proteome</keyword>
<dbReference type="EMBL" id="CP017081">
    <property type="protein sequence ID" value="AOH57433.1"/>
    <property type="molecule type" value="Genomic_DNA"/>
</dbReference>
<gene>
    <name evidence="1" type="ORF">ABE28_024100</name>
</gene>
<protein>
    <recommendedName>
        <fullName evidence="3">DUF3888 domain-containing protein</fullName>
    </recommendedName>
</protein>
<keyword evidence="1" id="KW-0614">Plasmid</keyword>
<dbReference type="AlphaFoldDB" id="A0A1B3XW53"/>
<sequence>MIKRYIIFFGLLLFVMTPLQTVKAETGSNAEREYFTTEDIMADIVFPSIDKEVVKEYEGDSFVGWQWKRIVGITYNNNHSYDVSVRIEVPLKGNPNEFSEDLIKVRISPSCDSEKLNKQLCDHDFTIKIVEYKHLTQ</sequence>
<evidence type="ECO:0000313" key="2">
    <source>
        <dbReference type="Proteomes" id="UP000077926"/>
    </source>
</evidence>